<evidence type="ECO:0000313" key="15">
    <source>
        <dbReference type="Proteomes" id="UP000599578"/>
    </source>
</evidence>
<keyword evidence="10" id="KW-0735">Signal-anchor</keyword>
<dbReference type="Proteomes" id="UP000599578">
    <property type="component" value="Unassembled WGS sequence"/>
</dbReference>
<dbReference type="Gene3D" id="3.30.1150.10">
    <property type="match status" value="1"/>
</dbReference>
<keyword evidence="6" id="KW-0812">Transmembrane</keyword>
<dbReference type="InterPro" id="IPR006260">
    <property type="entry name" value="TonB/TolA_C"/>
</dbReference>
<dbReference type="AlphaFoldDB" id="A0A917ZM14"/>
<dbReference type="GO" id="GO:0031992">
    <property type="term" value="F:energy transducer activity"/>
    <property type="evidence" value="ECO:0007669"/>
    <property type="project" value="InterPro"/>
</dbReference>
<dbReference type="RefSeq" id="WP_188861599.1">
    <property type="nucleotide sequence ID" value="NZ_BMLT01000008.1"/>
</dbReference>
<dbReference type="Pfam" id="PF03544">
    <property type="entry name" value="TonB_C"/>
    <property type="match status" value="1"/>
</dbReference>
<dbReference type="GO" id="GO:0015031">
    <property type="term" value="P:protein transport"/>
    <property type="evidence" value="ECO:0007669"/>
    <property type="project" value="UniProtKB-UniRule"/>
</dbReference>
<dbReference type="GO" id="GO:0098797">
    <property type="term" value="C:plasma membrane protein complex"/>
    <property type="evidence" value="ECO:0007669"/>
    <property type="project" value="TreeGrafter"/>
</dbReference>
<feature type="compositionally biased region" description="Pro residues" evidence="11">
    <location>
        <begin position="111"/>
        <end position="129"/>
    </location>
</feature>
<evidence type="ECO:0000256" key="11">
    <source>
        <dbReference type="SAM" id="MobiDB-lite"/>
    </source>
</evidence>
<dbReference type="GO" id="GO:0015891">
    <property type="term" value="P:siderophore transport"/>
    <property type="evidence" value="ECO:0007669"/>
    <property type="project" value="InterPro"/>
</dbReference>
<keyword evidence="9" id="KW-0472">Membrane</keyword>
<dbReference type="NCBIfam" id="TIGR01352">
    <property type="entry name" value="tonB_Cterm"/>
    <property type="match status" value="1"/>
</dbReference>
<protein>
    <recommendedName>
        <fullName evidence="10">Protein TonB</fullName>
    </recommendedName>
</protein>
<evidence type="ECO:0000256" key="12">
    <source>
        <dbReference type="SAM" id="SignalP"/>
    </source>
</evidence>
<organism evidence="14 15">
    <name type="scientific">Marinobacterium nitratireducens</name>
    <dbReference type="NCBI Taxonomy" id="518897"/>
    <lineage>
        <taxon>Bacteria</taxon>
        <taxon>Pseudomonadati</taxon>
        <taxon>Pseudomonadota</taxon>
        <taxon>Gammaproteobacteria</taxon>
        <taxon>Oceanospirillales</taxon>
        <taxon>Oceanospirillaceae</taxon>
        <taxon>Marinobacterium</taxon>
    </lineage>
</organism>
<dbReference type="SUPFAM" id="SSF74653">
    <property type="entry name" value="TolA/TonB C-terminal domain"/>
    <property type="match status" value="1"/>
</dbReference>
<dbReference type="PANTHER" id="PTHR33446">
    <property type="entry name" value="PROTEIN TONB-RELATED"/>
    <property type="match status" value="1"/>
</dbReference>
<keyword evidence="3 10" id="KW-0813">Transport</keyword>
<evidence type="ECO:0000256" key="3">
    <source>
        <dbReference type="ARBA" id="ARBA00022448"/>
    </source>
</evidence>
<keyword evidence="5 10" id="KW-0997">Cell inner membrane</keyword>
<dbReference type="GO" id="GO:0055085">
    <property type="term" value="P:transmembrane transport"/>
    <property type="evidence" value="ECO:0007669"/>
    <property type="project" value="InterPro"/>
</dbReference>
<comment type="similarity">
    <text evidence="2 10">Belongs to the TonB family.</text>
</comment>
<evidence type="ECO:0000256" key="10">
    <source>
        <dbReference type="RuleBase" id="RU362123"/>
    </source>
</evidence>
<keyword evidence="7 10" id="KW-0653">Protein transport</keyword>
<dbReference type="GO" id="GO:0030288">
    <property type="term" value="C:outer membrane-bounded periplasmic space"/>
    <property type="evidence" value="ECO:0007669"/>
    <property type="project" value="InterPro"/>
</dbReference>
<feature type="signal peptide" evidence="12">
    <location>
        <begin position="1"/>
        <end position="27"/>
    </location>
</feature>
<feature type="domain" description="TonB C-terminal" evidence="13">
    <location>
        <begin position="167"/>
        <end position="261"/>
    </location>
</feature>
<dbReference type="PROSITE" id="PS52015">
    <property type="entry name" value="TONB_CTD"/>
    <property type="match status" value="1"/>
</dbReference>
<reference evidence="14 15" key="1">
    <citation type="journal article" date="2014" name="Int. J. Syst. Evol. Microbiol.">
        <title>Complete genome sequence of Corynebacterium casei LMG S-19264T (=DSM 44701T), isolated from a smear-ripened cheese.</title>
        <authorList>
            <consortium name="US DOE Joint Genome Institute (JGI-PGF)"/>
            <person name="Walter F."/>
            <person name="Albersmeier A."/>
            <person name="Kalinowski J."/>
            <person name="Ruckert C."/>
        </authorList>
    </citation>
    <scope>NUCLEOTIDE SEQUENCE [LARGE SCALE GENOMIC DNA]</scope>
    <source>
        <strain evidence="14 15">CGMCC 1.7286</strain>
    </source>
</reference>
<feature type="chain" id="PRO_5037087770" description="Protein TonB" evidence="12">
    <location>
        <begin position="28"/>
        <end position="261"/>
    </location>
</feature>
<evidence type="ECO:0000256" key="9">
    <source>
        <dbReference type="ARBA" id="ARBA00023136"/>
    </source>
</evidence>
<evidence type="ECO:0000313" key="14">
    <source>
        <dbReference type="EMBL" id="GGO84819.1"/>
    </source>
</evidence>
<evidence type="ECO:0000256" key="1">
    <source>
        <dbReference type="ARBA" id="ARBA00004383"/>
    </source>
</evidence>
<proteinExistence type="inferred from homology"/>
<evidence type="ECO:0000256" key="5">
    <source>
        <dbReference type="ARBA" id="ARBA00022519"/>
    </source>
</evidence>
<evidence type="ECO:0000259" key="13">
    <source>
        <dbReference type="PROSITE" id="PS52015"/>
    </source>
</evidence>
<evidence type="ECO:0000256" key="7">
    <source>
        <dbReference type="ARBA" id="ARBA00022927"/>
    </source>
</evidence>
<dbReference type="EMBL" id="BMLT01000008">
    <property type="protein sequence ID" value="GGO84819.1"/>
    <property type="molecule type" value="Genomic_DNA"/>
</dbReference>
<name>A0A917ZM14_9GAMM</name>
<feature type="compositionally biased region" description="Basic and acidic residues" evidence="11">
    <location>
        <begin position="92"/>
        <end position="108"/>
    </location>
</feature>
<feature type="compositionally biased region" description="Low complexity" evidence="11">
    <location>
        <begin position="75"/>
        <end position="84"/>
    </location>
</feature>
<keyword evidence="12" id="KW-0732">Signal</keyword>
<gene>
    <name evidence="14" type="ORF">GCM10011348_31920</name>
</gene>
<comment type="caution">
    <text evidence="14">The sequence shown here is derived from an EMBL/GenBank/DDBJ whole genome shotgun (WGS) entry which is preliminary data.</text>
</comment>
<accession>A0A917ZM14</accession>
<comment type="subcellular location">
    <subcellularLocation>
        <location evidence="1 10">Cell inner membrane</location>
        <topology evidence="1 10">Single-pass membrane protein</topology>
        <orientation evidence="1 10">Periplasmic side</orientation>
    </subcellularLocation>
</comment>
<dbReference type="InterPro" id="IPR051045">
    <property type="entry name" value="TonB-dependent_transducer"/>
</dbReference>
<sequence>MIATRHWLIALCLAMLLHLTGFALVMAQTDSDDGARDQGEQGIEIDLGMLGDLGAEAVTHEAAQARLQPEPEPEPVAQPIVEPEPVTPRQQAEVRTEPKPEPKARPEPEPEPAPLPEPQSNPAPKPEPNPAAETANLDTPAQRSSRKATTGSGNAASAGGNPGAQRTYYAALAAHLARHKRYPAASRRRGEEGVVRLFFEIDRNGAVLHYRITGSSGHERLDAAVLKMLESAAPLPAFPPDMGQARLSVNVPIAFAINDRR</sequence>
<comment type="function">
    <text evidence="10">Interacts with outer membrane receptor proteins that carry out high-affinity binding and energy dependent uptake into the periplasmic space of specific substrates. It could act to transduce energy from the cytoplasmic membrane to specific energy-requiring processes in the outer membrane, resulting in the release into the periplasm of ligands bound by these outer membrane proteins.</text>
</comment>
<evidence type="ECO:0000256" key="2">
    <source>
        <dbReference type="ARBA" id="ARBA00006555"/>
    </source>
</evidence>
<dbReference type="PRINTS" id="PR01374">
    <property type="entry name" value="TONBPROTEIN"/>
</dbReference>
<feature type="region of interest" description="Disordered" evidence="11">
    <location>
        <begin position="62"/>
        <end position="163"/>
    </location>
</feature>
<keyword evidence="8" id="KW-1133">Transmembrane helix</keyword>
<evidence type="ECO:0000256" key="4">
    <source>
        <dbReference type="ARBA" id="ARBA00022475"/>
    </source>
</evidence>
<feature type="compositionally biased region" description="Low complexity" evidence="11">
    <location>
        <begin position="148"/>
        <end position="163"/>
    </location>
</feature>
<keyword evidence="15" id="KW-1185">Reference proteome</keyword>
<evidence type="ECO:0000256" key="8">
    <source>
        <dbReference type="ARBA" id="ARBA00022989"/>
    </source>
</evidence>
<dbReference type="InterPro" id="IPR037682">
    <property type="entry name" value="TonB_C"/>
</dbReference>
<evidence type="ECO:0000256" key="6">
    <source>
        <dbReference type="ARBA" id="ARBA00022692"/>
    </source>
</evidence>
<dbReference type="PANTHER" id="PTHR33446:SF2">
    <property type="entry name" value="PROTEIN TONB"/>
    <property type="match status" value="1"/>
</dbReference>
<keyword evidence="4 10" id="KW-1003">Cell membrane</keyword>
<dbReference type="InterPro" id="IPR003538">
    <property type="entry name" value="TonB"/>
</dbReference>